<dbReference type="Gramene" id="AUR62009594-RA">
    <property type="protein sequence ID" value="AUR62009594-RA:cds"/>
    <property type="gene ID" value="AUR62009594"/>
</dbReference>
<dbReference type="AlphaFoldDB" id="A0A803LCK5"/>
<feature type="region of interest" description="Disordered" evidence="1">
    <location>
        <begin position="200"/>
        <end position="238"/>
    </location>
</feature>
<dbReference type="GO" id="GO:0032543">
    <property type="term" value="P:mitochondrial translation"/>
    <property type="evidence" value="ECO:0007669"/>
    <property type="project" value="InterPro"/>
</dbReference>
<accession>A0A803LCK5</accession>
<protein>
    <submittedName>
        <fullName evidence="2">Uncharacterized protein</fullName>
    </submittedName>
</protein>
<reference evidence="2" key="1">
    <citation type="journal article" date="2017" name="Nature">
        <title>The genome of Chenopodium quinoa.</title>
        <authorList>
            <person name="Jarvis D.E."/>
            <person name="Ho Y.S."/>
            <person name="Lightfoot D.J."/>
            <person name="Schmoeckel S.M."/>
            <person name="Li B."/>
            <person name="Borm T.J.A."/>
            <person name="Ohyanagi H."/>
            <person name="Mineta K."/>
            <person name="Michell C.T."/>
            <person name="Saber N."/>
            <person name="Kharbatia N.M."/>
            <person name="Rupper R.R."/>
            <person name="Sharp A.R."/>
            <person name="Dally N."/>
            <person name="Boughton B.A."/>
            <person name="Woo Y.H."/>
            <person name="Gao G."/>
            <person name="Schijlen E.G.W.M."/>
            <person name="Guo X."/>
            <person name="Momin A.A."/>
            <person name="Negrao S."/>
            <person name="Al-Babili S."/>
            <person name="Gehring C."/>
            <person name="Roessner U."/>
            <person name="Jung C."/>
            <person name="Murphy K."/>
            <person name="Arold S.T."/>
            <person name="Gojobori T."/>
            <person name="van der Linden C.G."/>
            <person name="van Loo E.N."/>
            <person name="Jellen E.N."/>
            <person name="Maughan P.J."/>
            <person name="Tester M."/>
        </authorList>
    </citation>
    <scope>NUCLEOTIDE SEQUENCE [LARGE SCALE GENOMIC DNA]</scope>
    <source>
        <strain evidence="2">cv. PI 614886</strain>
    </source>
</reference>
<evidence type="ECO:0000313" key="3">
    <source>
        <dbReference type="Proteomes" id="UP000596660"/>
    </source>
</evidence>
<dbReference type="InterPro" id="IPR017264">
    <property type="entry name" value="Ribosomal_mS37_fun"/>
</dbReference>
<dbReference type="GO" id="GO:0005739">
    <property type="term" value="C:mitochondrion"/>
    <property type="evidence" value="ECO:0007669"/>
    <property type="project" value="GOC"/>
</dbReference>
<dbReference type="Proteomes" id="UP000596660">
    <property type="component" value="Unplaced"/>
</dbReference>
<dbReference type="GO" id="GO:0003735">
    <property type="term" value="F:structural constituent of ribosome"/>
    <property type="evidence" value="ECO:0007669"/>
    <property type="project" value="InterPro"/>
</dbReference>
<keyword evidence="3" id="KW-1185">Reference proteome</keyword>
<evidence type="ECO:0000256" key="1">
    <source>
        <dbReference type="SAM" id="MobiDB-lite"/>
    </source>
</evidence>
<sequence>MVNDNNPMSSFTTPNRKPTLYCTELLRHAKSQLHCTHCNRLGHDIAGCFLVRGLPEWWLDKYGSKRRSSSPVMPSSVVPTSHHLPAAVPAVSLSRALPGRGEIPRLCPAGAGTPQVVLPGRGDIPRSHPAAAATPIAAALPRLPTTTTNASSILVDHDFLDDLENVLEVGGSSIDPKSTHAPSTPATACDAATTTCATPHAPHTTAPSVPSTTASSSEAADPSLSSESSLDLDRYEAPPNCAPLPPRFTIAGNQSKLGKQNGEKGLCHNNDEKCVRQKQLLGTCMEAQAGKNKKPWGSINYHLQRLNRGRK</sequence>
<name>A0A803LCK5_CHEQI</name>
<dbReference type="PANTHER" id="PTHR28066">
    <property type="entry name" value="37S RIBOSOMAL PROTEIN MRP10, MITOCHONDRIAL"/>
    <property type="match status" value="1"/>
</dbReference>
<dbReference type="EnsemblPlants" id="AUR62009594-RA">
    <property type="protein sequence ID" value="AUR62009594-RA:cds"/>
    <property type="gene ID" value="AUR62009594"/>
</dbReference>
<feature type="compositionally biased region" description="Low complexity" evidence="1">
    <location>
        <begin position="200"/>
        <end position="229"/>
    </location>
</feature>
<evidence type="ECO:0000313" key="2">
    <source>
        <dbReference type="EnsemblPlants" id="AUR62009594-RA:cds"/>
    </source>
</evidence>
<dbReference type="PANTHER" id="PTHR28066:SF1">
    <property type="entry name" value="SMALL RIBOSOMAL SUBUNIT PROTEIN MS37"/>
    <property type="match status" value="1"/>
</dbReference>
<organism evidence="2 3">
    <name type="scientific">Chenopodium quinoa</name>
    <name type="common">Quinoa</name>
    <dbReference type="NCBI Taxonomy" id="63459"/>
    <lineage>
        <taxon>Eukaryota</taxon>
        <taxon>Viridiplantae</taxon>
        <taxon>Streptophyta</taxon>
        <taxon>Embryophyta</taxon>
        <taxon>Tracheophyta</taxon>
        <taxon>Spermatophyta</taxon>
        <taxon>Magnoliopsida</taxon>
        <taxon>eudicotyledons</taxon>
        <taxon>Gunneridae</taxon>
        <taxon>Pentapetalae</taxon>
        <taxon>Caryophyllales</taxon>
        <taxon>Chenopodiaceae</taxon>
        <taxon>Chenopodioideae</taxon>
        <taxon>Atripliceae</taxon>
        <taxon>Chenopodium</taxon>
    </lineage>
</organism>
<reference evidence="2" key="2">
    <citation type="submission" date="2021-03" db="UniProtKB">
        <authorList>
            <consortium name="EnsemblPlants"/>
        </authorList>
    </citation>
    <scope>IDENTIFICATION</scope>
</reference>
<proteinExistence type="predicted"/>